<organism evidence="1 3">
    <name type="scientific">Anaeramoeba ignava</name>
    <name type="common">Anaerobic marine amoeba</name>
    <dbReference type="NCBI Taxonomy" id="1746090"/>
    <lineage>
        <taxon>Eukaryota</taxon>
        <taxon>Metamonada</taxon>
        <taxon>Anaeramoebidae</taxon>
        <taxon>Anaeramoeba</taxon>
    </lineage>
</organism>
<protein>
    <submittedName>
        <fullName evidence="1">Uncharacterized protein</fullName>
    </submittedName>
</protein>
<reference evidence="1" key="1">
    <citation type="submission" date="2022-10" db="EMBL/GenBank/DDBJ databases">
        <title>Novel sulphate-reducing endosymbionts in the free-living metamonad Anaeramoeba.</title>
        <authorList>
            <person name="Jerlstrom-Hultqvist J."/>
            <person name="Cepicka I."/>
            <person name="Gallot-Lavallee L."/>
            <person name="Salas-Leiva D."/>
            <person name="Curtis B.A."/>
            <person name="Zahonova K."/>
            <person name="Pipaliya S."/>
            <person name="Dacks J."/>
            <person name="Roger A.J."/>
        </authorList>
    </citation>
    <scope>NUCLEOTIDE SEQUENCE</scope>
    <source>
        <strain evidence="1">BMAN</strain>
    </source>
</reference>
<name>A0A9Q0R9M0_ANAIG</name>
<dbReference type="Pfam" id="PF15011">
    <property type="entry name" value="CA109-like"/>
    <property type="match status" value="1"/>
</dbReference>
<dbReference type="EMBL" id="JAPDFW010000043">
    <property type="protein sequence ID" value="KAJ5079014.1"/>
    <property type="molecule type" value="Genomic_DNA"/>
</dbReference>
<dbReference type="Proteomes" id="UP001149090">
    <property type="component" value="Unassembled WGS sequence"/>
</dbReference>
<dbReference type="EMBL" id="JAPDFW010000082">
    <property type="protein sequence ID" value="KAJ5072204.1"/>
    <property type="molecule type" value="Genomic_DNA"/>
</dbReference>
<gene>
    <name evidence="1" type="ORF">M0811_09584</name>
    <name evidence="2" type="ORF">M0811_14677</name>
</gene>
<dbReference type="InterPro" id="IPR029159">
    <property type="entry name" value="CA109-like"/>
</dbReference>
<dbReference type="AlphaFoldDB" id="A0A9Q0R9M0"/>
<dbReference type="OrthoDB" id="2018540at2759"/>
<sequence length="181" mass="22002">MEKHFKKFQSFYKKINQVFEDWKEVNDYSKLIIEKILDISSRTSLFFKEKCYGILIGFSNIKNDLISNQIKSIENLLYELRKLMLQFEGIYQNFLSIYEEIFNYFDKYQLQMNNLNICWESKIGPDFLTISSFLELIQTKKNIFSNYLLIRECILDEIEKIGHVFNEKTQKKWEELFDSWN</sequence>
<proteinExistence type="predicted"/>
<comment type="caution">
    <text evidence="1">The sequence shown here is derived from an EMBL/GenBank/DDBJ whole genome shotgun (WGS) entry which is preliminary data.</text>
</comment>
<evidence type="ECO:0000313" key="2">
    <source>
        <dbReference type="EMBL" id="KAJ5079014.1"/>
    </source>
</evidence>
<accession>A0A9Q0R9M0</accession>
<evidence type="ECO:0000313" key="3">
    <source>
        <dbReference type="Proteomes" id="UP001149090"/>
    </source>
</evidence>
<evidence type="ECO:0000313" key="1">
    <source>
        <dbReference type="EMBL" id="KAJ5072204.1"/>
    </source>
</evidence>
<keyword evidence="3" id="KW-1185">Reference proteome</keyword>